<reference evidence="2" key="1">
    <citation type="submission" date="2022-02" db="EMBL/GenBank/DDBJ databases">
        <authorList>
            <person name="King R."/>
        </authorList>
    </citation>
    <scope>NUCLEOTIDE SEQUENCE</scope>
</reference>
<proteinExistence type="predicted"/>
<protein>
    <submittedName>
        <fullName evidence="2">Uncharacterized protein</fullName>
    </submittedName>
</protein>
<dbReference type="Proteomes" id="UP001154329">
    <property type="component" value="Chromosome 2"/>
</dbReference>
<organism evidence="2 3">
    <name type="scientific">Aphis gossypii</name>
    <name type="common">Cotton aphid</name>
    <dbReference type="NCBI Taxonomy" id="80765"/>
    <lineage>
        <taxon>Eukaryota</taxon>
        <taxon>Metazoa</taxon>
        <taxon>Ecdysozoa</taxon>
        <taxon>Arthropoda</taxon>
        <taxon>Hexapoda</taxon>
        <taxon>Insecta</taxon>
        <taxon>Pterygota</taxon>
        <taxon>Neoptera</taxon>
        <taxon>Paraneoptera</taxon>
        <taxon>Hemiptera</taxon>
        <taxon>Sternorrhyncha</taxon>
        <taxon>Aphidomorpha</taxon>
        <taxon>Aphidoidea</taxon>
        <taxon>Aphididae</taxon>
        <taxon>Aphidini</taxon>
        <taxon>Aphis</taxon>
        <taxon>Aphis</taxon>
    </lineage>
</organism>
<gene>
    <name evidence="2" type="ORF">APHIGO_LOCUS6619</name>
</gene>
<accession>A0A9P0NKW4</accession>
<reference evidence="2" key="2">
    <citation type="submission" date="2022-10" db="EMBL/GenBank/DDBJ databases">
        <authorList>
            <consortium name="ENA_rothamsted_submissions"/>
            <consortium name="culmorum"/>
            <person name="King R."/>
        </authorList>
    </citation>
    <scope>NUCLEOTIDE SEQUENCE</scope>
</reference>
<evidence type="ECO:0000256" key="1">
    <source>
        <dbReference type="SAM" id="Phobius"/>
    </source>
</evidence>
<evidence type="ECO:0000313" key="2">
    <source>
        <dbReference type="EMBL" id="CAH1725561.1"/>
    </source>
</evidence>
<name>A0A9P0NKW4_APHGO</name>
<keyword evidence="1" id="KW-0812">Transmembrane</keyword>
<keyword evidence="1" id="KW-0472">Membrane</keyword>
<keyword evidence="1" id="KW-1133">Transmembrane helix</keyword>
<feature type="transmembrane region" description="Helical" evidence="1">
    <location>
        <begin position="6"/>
        <end position="23"/>
    </location>
</feature>
<keyword evidence="3" id="KW-1185">Reference proteome</keyword>
<evidence type="ECO:0000313" key="3">
    <source>
        <dbReference type="Proteomes" id="UP001154329"/>
    </source>
</evidence>
<dbReference type="AlphaFoldDB" id="A0A9P0NKW4"/>
<sequence length="145" mass="16885">MYIYAQVQQKYYTIMIIIIIIIIENDHVRRRRWCDSVHKQSTHTHAHIHTETRARARTVAGSDICLRRGRVACPPPLSAHSTSTHCIPPRRIPLNARAGRRRRRRRRLSRRGRLTHSISIARLLSSAAAARQFYNIIFTLFGARL</sequence>
<dbReference type="EMBL" id="OU899035">
    <property type="protein sequence ID" value="CAH1725561.1"/>
    <property type="molecule type" value="Genomic_DNA"/>
</dbReference>